<dbReference type="HOGENOM" id="CLU_2939949_0_0_11"/>
<reference evidence="2" key="1">
    <citation type="submission" date="2008-02" db="EMBL/GenBank/DDBJ databases">
        <authorList>
            <consortium name="The Broad Institute Genome Sequencing Platform"/>
            <person name="Fischbach M."/>
            <person name="Ward D."/>
            <person name="Young S."/>
            <person name="Jaffe D."/>
            <person name="Gnerre S."/>
            <person name="Berlin A."/>
            <person name="Heiman D."/>
            <person name="Hepburn T."/>
            <person name="Sykes S."/>
            <person name="Alvarado L."/>
            <person name="Kodira C.D."/>
            <person name="Straight P."/>
            <person name="Clardy J."/>
            <person name="Hung D."/>
            <person name="Kolter R."/>
            <person name="Mekalanos J."/>
            <person name="Walker S."/>
            <person name="Walsh C.T."/>
            <person name="Lander E."/>
            <person name="Galagan J."/>
            <person name="Nusbaum C."/>
            <person name="Birren B."/>
        </authorList>
    </citation>
    <scope>NUCLEOTIDE SEQUENCE [LARGE SCALE GENOMIC DNA]</scope>
    <source>
        <strain evidence="2">ATCC 25486 / DSM 40338 / CBS 914.69 / JCM 4507 / NBRC 13074 / NRRL 2958 / 5647</strain>
    </source>
</reference>
<dbReference type="Proteomes" id="UP000002805">
    <property type="component" value="Chromosome"/>
</dbReference>
<gene>
    <name evidence="1" type="ORF">SSDG_00398</name>
</gene>
<evidence type="ECO:0000313" key="1">
    <source>
        <dbReference type="EMBL" id="EDY62081.1"/>
    </source>
</evidence>
<dbReference type="EMBL" id="CM000950">
    <property type="protein sequence ID" value="EDY62081.1"/>
    <property type="molecule type" value="Genomic_DNA"/>
</dbReference>
<keyword evidence="2" id="KW-1185">Reference proteome</keyword>
<accession>B5H5H0</accession>
<protein>
    <submittedName>
        <fullName evidence="1">Predicted protein</fullName>
    </submittedName>
</protein>
<proteinExistence type="predicted"/>
<evidence type="ECO:0000313" key="2">
    <source>
        <dbReference type="Proteomes" id="UP000002805"/>
    </source>
</evidence>
<organism evidence="1 2">
    <name type="scientific">Streptomyces pristinaespiralis (strain ATCC 25486 / DSM 40338 / CBS 914.69 / JCM 4507 / KCC S-0507 / NBRC 13074 / NRRL 2958 / 5647)</name>
    <dbReference type="NCBI Taxonomy" id="457429"/>
    <lineage>
        <taxon>Bacteria</taxon>
        <taxon>Bacillati</taxon>
        <taxon>Actinomycetota</taxon>
        <taxon>Actinomycetes</taxon>
        <taxon>Kitasatosporales</taxon>
        <taxon>Streptomycetaceae</taxon>
        <taxon>Streptomyces</taxon>
    </lineage>
</organism>
<reference evidence="2" key="2">
    <citation type="submission" date="2009-10" db="EMBL/GenBank/DDBJ databases">
        <title>The genome sequence of Streptomyces pristinaespiralis strain ATCC 25486.</title>
        <authorList>
            <consortium name="The Broad Institute Genome Sequencing Platform"/>
            <consortium name="Broad Institute Microbial Sequencing Center"/>
            <person name="Fischbach M."/>
            <person name="Godfrey P."/>
            <person name="Ward D."/>
            <person name="Young S."/>
            <person name="Zeng Q."/>
            <person name="Koehrsen M."/>
            <person name="Alvarado L."/>
            <person name="Berlin A.M."/>
            <person name="Bochicchio J."/>
            <person name="Borenstein D."/>
            <person name="Chapman S.B."/>
            <person name="Chen Z."/>
            <person name="Engels R."/>
            <person name="Freedman E."/>
            <person name="Gellesch M."/>
            <person name="Goldberg J."/>
            <person name="Griggs A."/>
            <person name="Gujja S."/>
            <person name="Heilman E.R."/>
            <person name="Heiman D.I."/>
            <person name="Hepburn T.A."/>
            <person name="Howarth C."/>
            <person name="Jen D."/>
            <person name="Larson L."/>
            <person name="Lewis B."/>
            <person name="Mehta T."/>
            <person name="Park D."/>
            <person name="Pearson M."/>
            <person name="Richards J."/>
            <person name="Roberts A."/>
            <person name="Saif S."/>
            <person name="Shea T.D."/>
            <person name="Shenoy N."/>
            <person name="Sisk P."/>
            <person name="Stolte C."/>
            <person name="Sykes S.N."/>
            <person name="Thomson T."/>
            <person name="Walk T."/>
            <person name="White J."/>
            <person name="Yandava C."/>
            <person name="Straight P."/>
            <person name="Clardy J."/>
            <person name="Hung D."/>
            <person name="Kolter R."/>
            <person name="Mekalanos J."/>
            <person name="Walker S."/>
            <person name="Walsh C.T."/>
            <person name="Wieland-Brown L.C."/>
            <person name="Haas B."/>
            <person name="Nusbaum C."/>
            <person name="Birren B."/>
        </authorList>
    </citation>
    <scope>NUCLEOTIDE SEQUENCE [LARGE SCALE GENOMIC DNA]</scope>
    <source>
        <strain evidence="2">ATCC 25486 / DSM 40338 / CBS 914.69 / JCM 4507 / NBRC 13074 / NRRL 2958 / 5647</strain>
    </source>
</reference>
<dbReference type="AlphaFoldDB" id="B5H5H0"/>
<name>B5H5H0_STRE2</name>
<sequence length="60" mass="6279">MRRTAVPLVSLVVEQYVQWRFGLTAAFGLALLTVGLRSENSTCATIGGFLLVAPALTAGA</sequence>